<dbReference type="PANTHER" id="PTHR46242:SF1">
    <property type="entry name" value="ZINC FINGER CCHC DOMAIN-CONTAINING PROTEIN 9"/>
    <property type="match status" value="1"/>
</dbReference>
<name>D8LFT4_ECTSI</name>
<feature type="compositionally biased region" description="Acidic residues" evidence="1">
    <location>
        <begin position="292"/>
        <end position="306"/>
    </location>
</feature>
<organism evidence="3 4">
    <name type="scientific">Ectocarpus siliculosus</name>
    <name type="common">Brown alga</name>
    <name type="synonym">Conferva siliculosa</name>
    <dbReference type="NCBI Taxonomy" id="2880"/>
    <lineage>
        <taxon>Eukaryota</taxon>
        <taxon>Sar</taxon>
        <taxon>Stramenopiles</taxon>
        <taxon>Ochrophyta</taxon>
        <taxon>PX clade</taxon>
        <taxon>Phaeophyceae</taxon>
        <taxon>Ectocarpales</taxon>
        <taxon>Ectocarpaceae</taxon>
        <taxon>Ectocarpus</taxon>
    </lineage>
</organism>
<dbReference type="SMART" id="SM00343">
    <property type="entry name" value="ZnF_C2HC"/>
    <property type="match status" value="4"/>
</dbReference>
<dbReference type="GO" id="GO:0005730">
    <property type="term" value="C:nucleolus"/>
    <property type="evidence" value="ECO:0007669"/>
    <property type="project" value="TreeGrafter"/>
</dbReference>
<evidence type="ECO:0000259" key="2">
    <source>
        <dbReference type="SMART" id="SM00343"/>
    </source>
</evidence>
<feature type="compositionally biased region" description="Gly residues" evidence="1">
    <location>
        <begin position="248"/>
        <end position="259"/>
    </location>
</feature>
<dbReference type="eggNOG" id="KOG4400">
    <property type="taxonomic scope" value="Eukaryota"/>
</dbReference>
<dbReference type="Gene3D" id="4.10.60.10">
    <property type="entry name" value="Zinc finger, CCHC-type"/>
    <property type="match status" value="2"/>
</dbReference>
<dbReference type="InParanoid" id="D8LFT4"/>
<feature type="compositionally biased region" description="Polar residues" evidence="1">
    <location>
        <begin position="340"/>
        <end position="351"/>
    </location>
</feature>
<feature type="compositionally biased region" description="Low complexity" evidence="1">
    <location>
        <begin position="269"/>
        <end position="288"/>
    </location>
</feature>
<dbReference type="InterPro" id="IPR042246">
    <property type="entry name" value="ZCCHC9"/>
</dbReference>
<evidence type="ECO:0000313" key="3">
    <source>
        <dbReference type="EMBL" id="CBN75658.1"/>
    </source>
</evidence>
<dbReference type="OrthoDB" id="3863715at2759"/>
<feature type="compositionally biased region" description="Basic residues" evidence="1">
    <location>
        <begin position="22"/>
        <end position="31"/>
    </location>
</feature>
<proteinExistence type="predicted"/>
<gene>
    <name evidence="3" type="ORF">Esi_0151_0061</name>
</gene>
<feature type="compositionally biased region" description="Basic and acidic residues" evidence="1">
    <location>
        <begin position="309"/>
        <end position="320"/>
    </location>
</feature>
<dbReference type="GO" id="GO:0003676">
    <property type="term" value="F:nucleic acid binding"/>
    <property type="evidence" value="ECO:0007669"/>
    <property type="project" value="InterPro"/>
</dbReference>
<dbReference type="InterPro" id="IPR001878">
    <property type="entry name" value="Znf_CCHC"/>
</dbReference>
<dbReference type="Proteomes" id="UP000002630">
    <property type="component" value="Unassembled WGS sequence"/>
</dbReference>
<dbReference type="AlphaFoldDB" id="D8LFT4"/>
<dbReference type="STRING" id="2880.D8LFT4"/>
<feature type="domain" description="CCHC-type" evidence="2">
    <location>
        <begin position="176"/>
        <end position="192"/>
    </location>
</feature>
<dbReference type="EMBL" id="FN649760">
    <property type="protein sequence ID" value="CBN75658.1"/>
    <property type="molecule type" value="Genomic_DNA"/>
</dbReference>
<feature type="domain" description="CCHC-type" evidence="2">
    <location>
        <begin position="121"/>
        <end position="137"/>
    </location>
</feature>
<reference evidence="3 4" key="1">
    <citation type="journal article" date="2010" name="Nature">
        <title>The Ectocarpus genome and the independent evolution of multicellularity in brown algae.</title>
        <authorList>
            <person name="Cock J.M."/>
            <person name="Sterck L."/>
            <person name="Rouze P."/>
            <person name="Scornet D."/>
            <person name="Allen A.E."/>
            <person name="Amoutzias G."/>
            <person name="Anthouard V."/>
            <person name="Artiguenave F."/>
            <person name="Aury J.M."/>
            <person name="Badger J.H."/>
            <person name="Beszteri B."/>
            <person name="Billiau K."/>
            <person name="Bonnet E."/>
            <person name="Bothwell J.H."/>
            <person name="Bowler C."/>
            <person name="Boyen C."/>
            <person name="Brownlee C."/>
            <person name="Carrano C.J."/>
            <person name="Charrier B."/>
            <person name="Cho G.Y."/>
            <person name="Coelho S.M."/>
            <person name="Collen J."/>
            <person name="Corre E."/>
            <person name="Da Silva C."/>
            <person name="Delage L."/>
            <person name="Delaroque N."/>
            <person name="Dittami S.M."/>
            <person name="Doulbeau S."/>
            <person name="Elias M."/>
            <person name="Farnham G."/>
            <person name="Gachon C.M."/>
            <person name="Gschloessl B."/>
            <person name="Heesch S."/>
            <person name="Jabbari K."/>
            <person name="Jubin C."/>
            <person name="Kawai H."/>
            <person name="Kimura K."/>
            <person name="Kloareg B."/>
            <person name="Kupper F.C."/>
            <person name="Lang D."/>
            <person name="Le Bail A."/>
            <person name="Leblanc C."/>
            <person name="Lerouge P."/>
            <person name="Lohr M."/>
            <person name="Lopez P.J."/>
            <person name="Martens C."/>
            <person name="Maumus F."/>
            <person name="Michel G."/>
            <person name="Miranda-Saavedra D."/>
            <person name="Morales J."/>
            <person name="Moreau H."/>
            <person name="Motomura T."/>
            <person name="Nagasato C."/>
            <person name="Napoli C.A."/>
            <person name="Nelson D.R."/>
            <person name="Nyvall-Collen P."/>
            <person name="Peters A.F."/>
            <person name="Pommier C."/>
            <person name="Potin P."/>
            <person name="Poulain J."/>
            <person name="Quesneville H."/>
            <person name="Read B."/>
            <person name="Rensing S.A."/>
            <person name="Ritter A."/>
            <person name="Rousvoal S."/>
            <person name="Samanta M."/>
            <person name="Samson G."/>
            <person name="Schroeder D.C."/>
            <person name="Segurens B."/>
            <person name="Strittmatter M."/>
            <person name="Tonon T."/>
            <person name="Tregear J.W."/>
            <person name="Valentin K."/>
            <person name="von Dassow P."/>
            <person name="Yamagishi T."/>
            <person name="Van de Peer Y."/>
            <person name="Wincker P."/>
        </authorList>
    </citation>
    <scope>NUCLEOTIDE SEQUENCE [LARGE SCALE GENOMIC DNA]</scope>
    <source>
        <strain evidence="4">Ec32 / CCAP1310/4</strain>
    </source>
</reference>
<feature type="compositionally biased region" description="Gly residues" evidence="1">
    <location>
        <begin position="40"/>
        <end position="49"/>
    </location>
</feature>
<dbReference type="SUPFAM" id="SSF57756">
    <property type="entry name" value="Retrovirus zinc finger-like domains"/>
    <property type="match status" value="2"/>
</dbReference>
<feature type="region of interest" description="Disordered" evidence="1">
    <location>
        <begin position="201"/>
        <end position="351"/>
    </location>
</feature>
<feature type="compositionally biased region" description="Basic and acidic residues" evidence="1">
    <location>
        <begin position="225"/>
        <end position="246"/>
    </location>
</feature>
<dbReference type="GO" id="GO:0008270">
    <property type="term" value="F:zinc ion binding"/>
    <property type="evidence" value="ECO:0007669"/>
    <property type="project" value="InterPro"/>
</dbReference>
<dbReference type="PANTHER" id="PTHR46242">
    <property type="entry name" value="ZINC FINGER CCHC DOMAIN-CONTAINING PROTEIN 9 ZCCHC9"/>
    <property type="match status" value="1"/>
</dbReference>
<sequence>MTMKRSMEEISQGPASDLNKTERRRLAKKAKKERERQGKGGRGGGGVNSGAGTAPGRTKNKGHKPKMTKEERRAKYTQKAYEAREKQNQLGPGANKTRCLGCRAWGHIVANCPEAKAATGICFNCGSAKHALRVCPAPKQKDGSLPYATCFICKAKGHISAHCKQNANGVYPKGGFCKWCGSKHHLSWDCPESTKVDKKKLNKNVKKDDAAGTASAADDVPDPGDSGKDRGTASKEARGGGGKAERSTGGGGAVGGGAEEGTPKRRRTTGSSEASSARAGSKRAPASRIGGDDLEDDGYYDPDDVPDASFEHPDGTEEKLWSGSSGGVASQGSGKGGSSAKRQLSSKVVVF</sequence>
<feature type="domain" description="CCHC-type" evidence="2">
    <location>
        <begin position="98"/>
        <end position="114"/>
    </location>
</feature>
<feature type="region of interest" description="Disordered" evidence="1">
    <location>
        <begin position="1"/>
        <end position="92"/>
    </location>
</feature>
<dbReference type="InterPro" id="IPR036875">
    <property type="entry name" value="Znf_CCHC_sf"/>
</dbReference>
<feature type="domain" description="CCHC-type" evidence="2">
    <location>
        <begin position="149"/>
        <end position="165"/>
    </location>
</feature>
<accession>D8LFT4</accession>
<protein>
    <recommendedName>
        <fullName evidence="2">CCHC-type domain-containing protein</fullName>
    </recommendedName>
</protein>
<keyword evidence="4" id="KW-1185">Reference proteome</keyword>
<evidence type="ECO:0000313" key="4">
    <source>
        <dbReference type="Proteomes" id="UP000002630"/>
    </source>
</evidence>
<evidence type="ECO:0000256" key="1">
    <source>
        <dbReference type="SAM" id="MobiDB-lite"/>
    </source>
</evidence>